<evidence type="ECO:0000256" key="4">
    <source>
        <dbReference type="ARBA" id="ARBA00019335"/>
    </source>
</evidence>
<sequence>MISDIITVIAPVNIAVIKYWGKRDEDLILPLNDSVSATLDTNVMCAKTSVCARQDLIEDEIWLNKEKVPFSNRLQNCLKEIKARAASENSVDPIFLHLKIRACSENNFPTAAGLASSAAGYACFVFALAKLYKVKSDISSIARLGSGSACRSVYGGFVRWHAGSKPDGSDSVATQIADASHWPEMRALILVVGDKKKETSSTGGMAVSVKTSELMRHRVEYCVPQRTELIVDAIKNKDFPKFAEITMKDSNQFHAICLDSYPPFVYMNDISHSIVGLIHKYNEISGKVKVAYTFDAGSNACLYLLEEDVSEVISLIKHVYPPSNSKGFVTGLSYVEDVNSKILKMFQPKDKDLIKYVIYTKVGDGPSEVTDGSHLLNRDGSLIHLM</sequence>
<evidence type="ECO:0000256" key="1">
    <source>
        <dbReference type="ARBA" id="ARBA00003812"/>
    </source>
</evidence>
<dbReference type="InterPro" id="IPR029765">
    <property type="entry name" value="Mev_diP_decarb"/>
</dbReference>
<dbReference type="FunFam" id="3.30.70.890:FF:000005">
    <property type="entry name" value="Diphosphomevalonate decarboxylase"/>
    <property type="match status" value="1"/>
</dbReference>
<dbReference type="InterPro" id="IPR041431">
    <property type="entry name" value="Mvd1_C"/>
</dbReference>
<dbReference type="GO" id="GO:0006695">
    <property type="term" value="P:cholesterol biosynthetic process"/>
    <property type="evidence" value="ECO:0007669"/>
    <property type="project" value="UniProtKB-KW"/>
</dbReference>
<dbReference type="InterPro" id="IPR020568">
    <property type="entry name" value="Ribosomal_Su5_D2-typ_SF"/>
</dbReference>
<keyword evidence="13 15" id="KW-0456">Lyase</keyword>
<evidence type="ECO:0000259" key="18">
    <source>
        <dbReference type="Pfam" id="PF22700"/>
    </source>
</evidence>
<dbReference type="InterPro" id="IPR014721">
    <property type="entry name" value="Ribsml_uS5_D2-typ_fold_subgr"/>
</dbReference>
<keyword evidence="8 16" id="KW-0752">Steroid biosynthesis</keyword>
<keyword evidence="11 16" id="KW-1207">Sterol metabolism</keyword>
<dbReference type="Pfam" id="PF18376">
    <property type="entry name" value="MDD_C"/>
    <property type="match status" value="1"/>
</dbReference>
<dbReference type="Pfam" id="PF22700">
    <property type="entry name" value="MVD-like_N"/>
    <property type="match status" value="1"/>
</dbReference>
<keyword evidence="16" id="KW-0153">Cholesterol metabolism</keyword>
<proteinExistence type="inferred from homology"/>
<accession>A0A8S1B175</accession>
<dbReference type="GO" id="GO:0005829">
    <property type="term" value="C:cytosol"/>
    <property type="evidence" value="ECO:0007669"/>
    <property type="project" value="InterPro"/>
</dbReference>
<keyword evidence="12 16" id="KW-0753">Steroid metabolism</keyword>
<dbReference type="GO" id="GO:0019287">
    <property type="term" value="P:isopentenyl diphosphate biosynthetic process, mevalonate pathway"/>
    <property type="evidence" value="ECO:0007669"/>
    <property type="project" value="UniProtKB-UniRule"/>
</dbReference>
<evidence type="ECO:0000256" key="12">
    <source>
        <dbReference type="ARBA" id="ARBA00023221"/>
    </source>
</evidence>
<evidence type="ECO:0000256" key="3">
    <source>
        <dbReference type="ARBA" id="ARBA00012296"/>
    </source>
</evidence>
<evidence type="ECO:0000256" key="6">
    <source>
        <dbReference type="ARBA" id="ARBA00022741"/>
    </source>
</evidence>
<comment type="caution">
    <text evidence="19">The sequence shown here is derived from an EMBL/GenBank/DDBJ whole genome shotgun (WGS) entry which is preliminary data.</text>
</comment>
<evidence type="ECO:0000256" key="11">
    <source>
        <dbReference type="ARBA" id="ARBA00023166"/>
    </source>
</evidence>
<dbReference type="InterPro" id="IPR053859">
    <property type="entry name" value="MVD-like_N"/>
</dbReference>
<dbReference type="FunFam" id="3.30.230.10:FF:000080">
    <property type="entry name" value="Diphosphomevalonate decarboxylase"/>
    <property type="match status" value="1"/>
</dbReference>
<keyword evidence="7 15" id="KW-0067">ATP-binding</keyword>
<organism evidence="19 20">
    <name type="scientific">Arctia plantaginis</name>
    <name type="common">Wood tiger moth</name>
    <name type="synonym">Phalaena plantaginis</name>
    <dbReference type="NCBI Taxonomy" id="874455"/>
    <lineage>
        <taxon>Eukaryota</taxon>
        <taxon>Metazoa</taxon>
        <taxon>Ecdysozoa</taxon>
        <taxon>Arthropoda</taxon>
        <taxon>Hexapoda</taxon>
        <taxon>Insecta</taxon>
        <taxon>Pterygota</taxon>
        <taxon>Neoptera</taxon>
        <taxon>Endopterygota</taxon>
        <taxon>Lepidoptera</taxon>
        <taxon>Glossata</taxon>
        <taxon>Ditrysia</taxon>
        <taxon>Noctuoidea</taxon>
        <taxon>Erebidae</taxon>
        <taxon>Arctiinae</taxon>
        <taxon>Arctia</taxon>
    </lineage>
</organism>
<keyword evidence="5 16" id="KW-0444">Lipid biosynthesis</keyword>
<dbReference type="EMBL" id="CADEBC010000561">
    <property type="protein sequence ID" value="CAB3253091.1"/>
    <property type="molecule type" value="Genomic_DNA"/>
</dbReference>
<dbReference type="PIRSF" id="PIRSF015950">
    <property type="entry name" value="Mev_P_decrbx"/>
    <property type="match status" value="1"/>
</dbReference>
<dbReference type="NCBIfam" id="TIGR01240">
    <property type="entry name" value="mevDPdecarb"/>
    <property type="match status" value="1"/>
</dbReference>
<protein>
    <recommendedName>
        <fullName evidence="4 15">Diphosphomevalonate decarboxylase</fullName>
        <ecNumber evidence="3 15">4.1.1.33</ecNumber>
    </recommendedName>
</protein>
<evidence type="ECO:0000256" key="5">
    <source>
        <dbReference type="ARBA" id="ARBA00022516"/>
    </source>
</evidence>
<evidence type="ECO:0000256" key="16">
    <source>
        <dbReference type="RuleBase" id="RU363086"/>
    </source>
</evidence>
<evidence type="ECO:0000256" key="7">
    <source>
        <dbReference type="ARBA" id="ARBA00022840"/>
    </source>
</evidence>
<dbReference type="GO" id="GO:0005524">
    <property type="term" value="F:ATP binding"/>
    <property type="evidence" value="ECO:0007669"/>
    <property type="project" value="UniProtKB-UniRule"/>
</dbReference>
<dbReference type="SUPFAM" id="SSF55060">
    <property type="entry name" value="GHMP Kinase, C-terminal domain"/>
    <property type="match status" value="1"/>
</dbReference>
<reference evidence="19 20" key="1">
    <citation type="submission" date="2020-04" db="EMBL/GenBank/DDBJ databases">
        <authorList>
            <person name="Wallbank WR R."/>
            <person name="Pardo Diaz C."/>
            <person name="Kozak K."/>
            <person name="Martin S."/>
            <person name="Jiggins C."/>
            <person name="Moest M."/>
            <person name="Warren A I."/>
            <person name="Byers J.R.P. K."/>
            <person name="Montejo-Kovacevich G."/>
            <person name="Yen C E."/>
        </authorList>
    </citation>
    <scope>NUCLEOTIDE SEQUENCE [LARGE SCALE GENOMIC DNA]</scope>
</reference>
<keyword evidence="20" id="KW-1185">Reference proteome</keyword>
<keyword evidence="6 15" id="KW-0547">Nucleotide-binding</keyword>
<evidence type="ECO:0000256" key="10">
    <source>
        <dbReference type="ARBA" id="ARBA00023098"/>
    </source>
</evidence>
<evidence type="ECO:0000259" key="17">
    <source>
        <dbReference type="Pfam" id="PF18376"/>
    </source>
</evidence>
<keyword evidence="16" id="KW-0152">Cholesterol biosynthesis</keyword>
<evidence type="ECO:0000256" key="9">
    <source>
        <dbReference type="ARBA" id="ARBA00023011"/>
    </source>
</evidence>
<evidence type="ECO:0000313" key="20">
    <source>
        <dbReference type="Proteomes" id="UP000494106"/>
    </source>
</evidence>
<keyword evidence="10 15" id="KW-0443">Lipid metabolism</keyword>
<dbReference type="OrthoDB" id="10253702at2759"/>
<dbReference type="Gene3D" id="3.30.70.890">
    <property type="entry name" value="GHMP kinase, C-terminal domain"/>
    <property type="match status" value="1"/>
</dbReference>
<comment type="similarity">
    <text evidence="2 15 16">Belongs to the diphosphomevalonate decarboxylase family.</text>
</comment>
<evidence type="ECO:0000256" key="14">
    <source>
        <dbReference type="ARBA" id="ARBA00048154"/>
    </source>
</evidence>
<comment type="pathway">
    <text evidence="16">Steroid biosynthesis; cholesterol biosynthesis.</text>
</comment>
<dbReference type="Gene3D" id="3.30.230.10">
    <property type="match status" value="1"/>
</dbReference>
<keyword evidence="9 16" id="KW-0756">Sterol biosynthesis</keyword>
<evidence type="ECO:0000256" key="2">
    <source>
        <dbReference type="ARBA" id="ARBA00008831"/>
    </source>
</evidence>
<dbReference type="SUPFAM" id="SSF54211">
    <property type="entry name" value="Ribosomal protein S5 domain 2-like"/>
    <property type="match status" value="1"/>
</dbReference>
<dbReference type="GO" id="GO:0004163">
    <property type="term" value="F:diphosphomevalonate decarboxylase activity"/>
    <property type="evidence" value="ECO:0007669"/>
    <property type="project" value="UniProtKB-UniRule"/>
</dbReference>
<feature type="domain" description="Mvd1 C-terminal" evidence="17">
    <location>
        <begin position="187"/>
        <end position="367"/>
    </location>
</feature>
<feature type="domain" description="Diphosphomevalonate decarboxylase-like N-terminal" evidence="18">
    <location>
        <begin position="10"/>
        <end position="173"/>
    </location>
</feature>
<gene>
    <name evidence="19" type="ORF">APLA_LOCUS13874</name>
</gene>
<dbReference type="PANTHER" id="PTHR10977:SF3">
    <property type="entry name" value="DIPHOSPHOMEVALONATE DECARBOXYLASE"/>
    <property type="match status" value="1"/>
</dbReference>
<dbReference type="AlphaFoldDB" id="A0A8S1B175"/>
<dbReference type="Proteomes" id="UP000494106">
    <property type="component" value="Unassembled WGS sequence"/>
</dbReference>
<evidence type="ECO:0000256" key="8">
    <source>
        <dbReference type="ARBA" id="ARBA00022955"/>
    </source>
</evidence>
<comment type="function">
    <text evidence="1 16">Catalyzes the ATP dependent decarboxylation of (R)-5-diphosphomevalonate to form isopentenyl diphosphate (IPP). Functions in the mevalonate (MVA) pathway leading to isopentenyl diphosphate (IPP), a key precursor for the biosynthesis of isoprenoids and sterol synthesis.</text>
</comment>
<comment type="catalytic activity">
    <reaction evidence="14 15 16">
        <text>(R)-5-diphosphomevalonate + ATP = isopentenyl diphosphate + ADP + phosphate + CO2</text>
        <dbReference type="Rhea" id="RHEA:23732"/>
        <dbReference type="ChEBI" id="CHEBI:16526"/>
        <dbReference type="ChEBI" id="CHEBI:30616"/>
        <dbReference type="ChEBI" id="CHEBI:43474"/>
        <dbReference type="ChEBI" id="CHEBI:57557"/>
        <dbReference type="ChEBI" id="CHEBI:128769"/>
        <dbReference type="ChEBI" id="CHEBI:456216"/>
        <dbReference type="EC" id="4.1.1.33"/>
    </reaction>
</comment>
<name>A0A8S1B175_ARCPL</name>
<evidence type="ECO:0000256" key="13">
    <source>
        <dbReference type="ARBA" id="ARBA00023239"/>
    </source>
</evidence>
<dbReference type="InterPro" id="IPR005935">
    <property type="entry name" value="Mev_decarb"/>
</dbReference>
<evidence type="ECO:0000313" key="19">
    <source>
        <dbReference type="EMBL" id="CAB3253091.1"/>
    </source>
</evidence>
<dbReference type="InterPro" id="IPR036554">
    <property type="entry name" value="GHMP_kinase_C_sf"/>
</dbReference>
<evidence type="ECO:0000256" key="15">
    <source>
        <dbReference type="PIRNR" id="PIRNR015950"/>
    </source>
</evidence>
<dbReference type="EC" id="4.1.1.33" evidence="3 15"/>
<dbReference type="PANTHER" id="PTHR10977">
    <property type="entry name" value="DIPHOSPHOMEVALONATE DECARBOXYLASE"/>
    <property type="match status" value="1"/>
</dbReference>